<sequence>MSAAPSLIPLLFQFCGGFCVAQVFMPFPPPDYSEISIAASKEVDSAALRFIKKVSRNAHPPETLSMEEDIVRFQKEYPWRMVLLSGVIIVMGGTSSACGAAANLYIRGEGGKNHYVQVKQWIHKTLIE</sequence>
<evidence type="ECO:0000256" key="1">
    <source>
        <dbReference type="SAM" id="Phobius"/>
    </source>
</evidence>
<dbReference type="AlphaFoldDB" id="A0A7G2CQC6"/>
<gene>
    <name evidence="3" type="ORF">ADEAN_000870500</name>
</gene>
<name>A0A7G2CQC6_9TRYP</name>
<protein>
    <submittedName>
        <fullName evidence="3">Uncharacterized protein</fullName>
    </submittedName>
</protein>
<proteinExistence type="predicted"/>
<feature type="chain" id="PRO_5028965959" evidence="2">
    <location>
        <begin position="22"/>
        <end position="128"/>
    </location>
</feature>
<evidence type="ECO:0000256" key="2">
    <source>
        <dbReference type="SAM" id="SignalP"/>
    </source>
</evidence>
<reference evidence="3 4" key="1">
    <citation type="submission" date="2020-08" db="EMBL/GenBank/DDBJ databases">
        <authorList>
            <person name="Newling K."/>
            <person name="Davey J."/>
            <person name="Forrester S."/>
        </authorList>
    </citation>
    <scope>NUCLEOTIDE SEQUENCE [LARGE SCALE GENOMIC DNA]</scope>
    <source>
        <strain evidence="4">Crithidia deanei Carvalho (ATCC PRA-265)</strain>
    </source>
</reference>
<feature type="signal peptide" evidence="2">
    <location>
        <begin position="1"/>
        <end position="21"/>
    </location>
</feature>
<dbReference type="VEuPathDB" id="TriTrypDB:ADEAN_000870500"/>
<keyword evidence="4" id="KW-1185">Reference proteome</keyword>
<accession>A0A7G2CQC6</accession>
<feature type="transmembrane region" description="Helical" evidence="1">
    <location>
        <begin position="82"/>
        <end position="106"/>
    </location>
</feature>
<dbReference type="Proteomes" id="UP000515908">
    <property type="component" value="Chromosome 20"/>
</dbReference>
<keyword evidence="1" id="KW-0472">Membrane</keyword>
<organism evidence="3 4">
    <name type="scientific">Angomonas deanei</name>
    <dbReference type="NCBI Taxonomy" id="59799"/>
    <lineage>
        <taxon>Eukaryota</taxon>
        <taxon>Discoba</taxon>
        <taxon>Euglenozoa</taxon>
        <taxon>Kinetoplastea</taxon>
        <taxon>Metakinetoplastina</taxon>
        <taxon>Trypanosomatida</taxon>
        <taxon>Trypanosomatidae</taxon>
        <taxon>Strigomonadinae</taxon>
        <taxon>Angomonas</taxon>
    </lineage>
</organism>
<evidence type="ECO:0000313" key="3">
    <source>
        <dbReference type="EMBL" id="CAD2221174.1"/>
    </source>
</evidence>
<keyword evidence="2" id="KW-0732">Signal</keyword>
<keyword evidence="1" id="KW-1133">Transmembrane helix</keyword>
<dbReference type="EMBL" id="LR877164">
    <property type="protein sequence ID" value="CAD2221174.1"/>
    <property type="molecule type" value="Genomic_DNA"/>
</dbReference>
<keyword evidence="1" id="KW-0812">Transmembrane</keyword>
<evidence type="ECO:0000313" key="4">
    <source>
        <dbReference type="Proteomes" id="UP000515908"/>
    </source>
</evidence>